<reference evidence="2" key="1">
    <citation type="submission" date="2025-08" db="UniProtKB">
        <authorList>
            <consortium name="RefSeq"/>
        </authorList>
    </citation>
    <scope>IDENTIFICATION</scope>
</reference>
<organism evidence="1 2">
    <name type="scientific">Derxia gummosa DSM 723</name>
    <dbReference type="NCBI Taxonomy" id="1121388"/>
    <lineage>
        <taxon>Bacteria</taxon>
        <taxon>Pseudomonadati</taxon>
        <taxon>Pseudomonadota</taxon>
        <taxon>Betaproteobacteria</taxon>
        <taxon>Burkholderiales</taxon>
        <taxon>Alcaligenaceae</taxon>
        <taxon>Derxia</taxon>
    </lineage>
</organism>
<proteinExistence type="predicted"/>
<dbReference type="Proteomes" id="UP000675920">
    <property type="component" value="Unplaced"/>
</dbReference>
<keyword evidence="1" id="KW-1185">Reference proteome</keyword>
<protein>
    <submittedName>
        <fullName evidence="2">Penicillin-binding protein 1C</fullName>
    </submittedName>
</protein>
<sequence>MPAPASSPGPALARPPSRWRRRAAIAAGAALLLFALDRLFPPPLPRAGADGALVVLAADGTPLRTWPSRDGFWRVPVALDDVSPLYVQALVGYEDRAFWHHPGVNPFALARAGWQWLRNGRVVSGGSTLTMQVARLLEPPEPAARRALSTKLKQALRAVQIELRLSKRDILRLYLDRAPMGGMVQGVEMASRAYLGKPARELSAGEAALLAVLPQAPSRLRPDRNPDAARAARDKLLARMASTGAWDAATVADARLEPIIAQPIRAHWLAPLAAERLRRAHAPEHDASGAEVLRSTLDAGIQRQVEQVLLDRLGSLPAHVSIAALVVENATLAVRGYAGSADFGDETRASQVDMVRAVRSPGSTLKPFLYALALDEGLIHSESLLVDAPQDFGGYAPGNFQAAFSGPVSVSEALQRSLNLPAVDLLDRLGPARFAGLLRNAGLRLRMPGGAEPNLSLVLGGGGTTLEELVGAYTAFARGGIAGRPRFVPDAPLTEARLMSPGAAFIVREILENGGRPDRPFNLDTAGIAWKTGTSFGFRDAWAVGVTDAWTVGVWVGRPDGTPNPGYFGANTSAPLVRDLILALPRELPRPAGEAAAVGGAQAGDRRATPEAATSARPSGPPPGVVAADICWPGGQSVALTDPALCRERRRAWTLDGATPPTLPDRLRAGGWSETLWIDRARQRRTRPDCAAASATRLPATAPERLDIPRWPTLLDPWIAPERRAPEAAWPWADGCAPDAPARALRIEGLDAGATVRPAPGSDSVVLPLRAIGARGNVIWLLDDRVIPGAPAGNGIAARVDAVGPHRLVAIDAEGRYASLAFSRAPAR</sequence>
<evidence type="ECO:0000313" key="1">
    <source>
        <dbReference type="Proteomes" id="UP000675920"/>
    </source>
</evidence>
<gene>
    <name evidence="2" type="primary">pbpC</name>
</gene>
<name>A0AC36KG22_9BURK</name>
<dbReference type="RefSeq" id="WP_028313083.1">
    <property type="nucleotide sequence ID" value="NZ_KI519500.1"/>
</dbReference>
<evidence type="ECO:0000313" key="2">
    <source>
        <dbReference type="RefSeq" id="WP_028313083.1"/>
    </source>
</evidence>
<accession>A0AC36KG22</accession>